<gene>
    <name evidence="1" type="ORF">VKT23_017024</name>
</gene>
<reference evidence="1 2" key="1">
    <citation type="submission" date="2024-01" db="EMBL/GenBank/DDBJ databases">
        <title>A draft genome for the cacao thread blight pathogen Marasmiellus scandens.</title>
        <authorList>
            <person name="Baruah I.K."/>
            <person name="Leung J."/>
            <person name="Bukari Y."/>
            <person name="Amoako-Attah I."/>
            <person name="Meinhardt L.W."/>
            <person name="Bailey B.A."/>
            <person name="Cohen S.P."/>
        </authorList>
    </citation>
    <scope>NUCLEOTIDE SEQUENCE [LARGE SCALE GENOMIC DNA]</scope>
    <source>
        <strain evidence="1 2">GH-19</strain>
    </source>
</reference>
<comment type="caution">
    <text evidence="1">The sequence shown here is derived from an EMBL/GenBank/DDBJ whole genome shotgun (WGS) entry which is preliminary data.</text>
</comment>
<evidence type="ECO:0000313" key="1">
    <source>
        <dbReference type="EMBL" id="KAK7440387.1"/>
    </source>
</evidence>
<evidence type="ECO:0000313" key="2">
    <source>
        <dbReference type="Proteomes" id="UP001498398"/>
    </source>
</evidence>
<organism evidence="1 2">
    <name type="scientific">Marasmiellus scandens</name>
    <dbReference type="NCBI Taxonomy" id="2682957"/>
    <lineage>
        <taxon>Eukaryota</taxon>
        <taxon>Fungi</taxon>
        <taxon>Dikarya</taxon>
        <taxon>Basidiomycota</taxon>
        <taxon>Agaricomycotina</taxon>
        <taxon>Agaricomycetes</taxon>
        <taxon>Agaricomycetidae</taxon>
        <taxon>Agaricales</taxon>
        <taxon>Marasmiineae</taxon>
        <taxon>Omphalotaceae</taxon>
        <taxon>Marasmiellus</taxon>
    </lineage>
</organism>
<accession>A0ABR1IUL0</accession>
<sequence length="404" mass="45480">MYELPGPLSSGKAQLFGLLEQYLSYSKSLPLTIDLHAFGPPGLGTHDALSSGRVTGRFLNTMSGILTLLSIQMYRWREVVVALDQDLLKRFPDVTVIPIPRSLPLLESLSIILDEFDDSVMSDGWYLPLSGDSLGTAPLLRRLFIPHSPVVEELLYFPWSQLTSLTISELKDEFCDVLKPCSMLQSLRILHYSCGTDIPNALDHPYLLPALTRLEICMSNFHSDVVNIPNRLDVFELLTLPSLSTLIITACGVIDLASRPTPEWNHETFEWMMERGSFADTLKTLSISDINISLEKMKELLLLTPSLTHFSYLSSHPKEHHPMPSLIGYINSSLPYLTHLELFLPSRLDNKILKAVCVMLLDSRIEYFKLKVLPDTEGDQLDSMACFEALGRHPGNNYSIIFDK</sequence>
<protein>
    <submittedName>
        <fullName evidence="1">Uncharacterized protein</fullName>
    </submittedName>
</protein>
<dbReference type="Gene3D" id="3.80.10.10">
    <property type="entry name" value="Ribonuclease Inhibitor"/>
    <property type="match status" value="1"/>
</dbReference>
<dbReference type="Proteomes" id="UP001498398">
    <property type="component" value="Unassembled WGS sequence"/>
</dbReference>
<proteinExistence type="predicted"/>
<dbReference type="SUPFAM" id="SSF52047">
    <property type="entry name" value="RNI-like"/>
    <property type="match status" value="1"/>
</dbReference>
<dbReference type="EMBL" id="JBANRG010000068">
    <property type="protein sequence ID" value="KAK7440387.1"/>
    <property type="molecule type" value="Genomic_DNA"/>
</dbReference>
<keyword evidence="2" id="KW-1185">Reference proteome</keyword>
<name>A0ABR1IUL0_9AGAR</name>
<dbReference type="InterPro" id="IPR032675">
    <property type="entry name" value="LRR_dom_sf"/>
</dbReference>